<feature type="coiled-coil region" evidence="7">
    <location>
        <begin position="677"/>
        <end position="774"/>
    </location>
</feature>
<keyword evidence="5" id="KW-0508">mRNA splicing</keyword>
<dbReference type="Proteomes" id="UP000007796">
    <property type="component" value="Unassembled WGS sequence"/>
</dbReference>
<comment type="subcellular location">
    <subcellularLocation>
        <location evidence="1">Cytoplasm</location>
        <location evidence="1">Cytoskeleton</location>
        <location evidence="1">Microtubule organizing center</location>
        <location evidence="1">Spindle pole body</location>
    </subcellularLocation>
</comment>
<dbReference type="InterPro" id="IPR048491">
    <property type="entry name" value="XMAP215_CLASP_TOG"/>
</dbReference>
<dbReference type="InterPro" id="IPR000467">
    <property type="entry name" value="G_patch_dom"/>
</dbReference>
<dbReference type="Pfam" id="PF01585">
    <property type="entry name" value="G-patch"/>
    <property type="match status" value="1"/>
</dbReference>
<dbReference type="Pfam" id="PF21041">
    <property type="entry name" value="XMAP215_CLASP_TOG"/>
    <property type="match status" value="2"/>
</dbReference>
<dbReference type="GeneID" id="25978015"/>
<dbReference type="InterPro" id="IPR034085">
    <property type="entry name" value="TOG"/>
</dbReference>
<feature type="compositionally biased region" description="Low complexity" evidence="8">
    <location>
        <begin position="1840"/>
        <end position="1850"/>
    </location>
</feature>
<feature type="region of interest" description="Disordered" evidence="8">
    <location>
        <begin position="819"/>
        <end position="859"/>
    </location>
</feature>
<dbReference type="RefSeq" id="XP_014168399.1">
    <property type="nucleotide sequence ID" value="XM_014312924.1"/>
</dbReference>
<evidence type="ECO:0000256" key="1">
    <source>
        <dbReference type="ARBA" id="ARBA00004317"/>
    </source>
</evidence>
<dbReference type="GO" id="GO:0000776">
    <property type="term" value="C:kinetochore"/>
    <property type="evidence" value="ECO:0007669"/>
    <property type="project" value="UniProtKB-ARBA"/>
</dbReference>
<name>F0XV74_GROCL</name>
<evidence type="ECO:0000256" key="8">
    <source>
        <dbReference type="SAM" id="MobiDB-lite"/>
    </source>
</evidence>
<dbReference type="GO" id="GO:0008380">
    <property type="term" value="P:RNA splicing"/>
    <property type="evidence" value="ECO:0007669"/>
    <property type="project" value="UniProtKB-KW"/>
</dbReference>
<dbReference type="EMBL" id="GL630006">
    <property type="protein sequence ID" value="EFW98916.1"/>
    <property type="molecule type" value="Genomic_DNA"/>
</dbReference>
<keyword evidence="4" id="KW-0747">Spliceosome</keyword>
<evidence type="ECO:0000256" key="2">
    <source>
        <dbReference type="ARBA" id="ARBA00022490"/>
    </source>
</evidence>
<feature type="region of interest" description="Disordered" evidence="8">
    <location>
        <begin position="1229"/>
        <end position="1296"/>
    </location>
</feature>
<dbReference type="SMART" id="SM01349">
    <property type="entry name" value="TOG"/>
    <property type="match status" value="2"/>
</dbReference>
<dbReference type="InterPro" id="IPR048492">
    <property type="entry name" value="Stu2_CTS"/>
</dbReference>
<dbReference type="FunFam" id="1.25.10.10:FF:000019">
    <property type="entry name" value="Cytoskeleton-associated protein 5"/>
    <property type="match status" value="1"/>
</dbReference>
<dbReference type="SMART" id="SM00443">
    <property type="entry name" value="G_patch"/>
    <property type="match status" value="1"/>
</dbReference>
<evidence type="ECO:0000313" key="11">
    <source>
        <dbReference type="Proteomes" id="UP000007796"/>
    </source>
</evidence>
<dbReference type="eggNOG" id="KOG1820">
    <property type="taxonomic scope" value="Eukaryota"/>
</dbReference>
<keyword evidence="7" id="KW-0175">Coiled coil</keyword>
<keyword evidence="11" id="KW-1185">Reference proteome</keyword>
<dbReference type="OrthoDB" id="205662at2759"/>
<dbReference type="InterPro" id="IPR011989">
    <property type="entry name" value="ARM-like"/>
</dbReference>
<dbReference type="GO" id="GO:0061863">
    <property type="term" value="F:microtubule plus end polymerase"/>
    <property type="evidence" value="ECO:0007669"/>
    <property type="project" value="InterPro"/>
</dbReference>
<evidence type="ECO:0000256" key="4">
    <source>
        <dbReference type="ARBA" id="ARBA00022728"/>
    </source>
</evidence>
<dbReference type="FunFam" id="1.25.10.10:FF:000282">
    <property type="entry name" value="Spindle pole body component"/>
    <property type="match status" value="1"/>
</dbReference>
<dbReference type="PROSITE" id="PS50174">
    <property type="entry name" value="G_PATCH"/>
    <property type="match status" value="1"/>
</dbReference>
<evidence type="ECO:0000256" key="7">
    <source>
        <dbReference type="SAM" id="Coils"/>
    </source>
</evidence>
<dbReference type="GO" id="GO:0044732">
    <property type="term" value="C:mitotic spindle pole body"/>
    <property type="evidence" value="ECO:0007669"/>
    <property type="project" value="UniProtKB-ARBA"/>
</dbReference>
<dbReference type="GO" id="GO:0000022">
    <property type="term" value="P:mitotic spindle elongation"/>
    <property type="evidence" value="ECO:0007669"/>
    <property type="project" value="UniProtKB-ARBA"/>
</dbReference>
<evidence type="ECO:0000256" key="5">
    <source>
        <dbReference type="ARBA" id="ARBA00023187"/>
    </source>
</evidence>
<gene>
    <name evidence="10" type="ORF">CMQ_4768</name>
</gene>
<keyword evidence="2" id="KW-0963">Cytoplasm</keyword>
<dbReference type="PANTHER" id="PTHR12609">
    <property type="entry name" value="MICROTUBULE ASSOCIATED PROTEIN XMAP215"/>
    <property type="match status" value="1"/>
</dbReference>
<feature type="compositionally biased region" description="Basic and acidic residues" evidence="8">
    <location>
        <begin position="1233"/>
        <end position="1252"/>
    </location>
</feature>
<dbReference type="GO" id="GO:0051010">
    <property type="term" value="F:microtubule plus-end binding"/>
    <property type="evidence" value="ECO:0007669"/>
    <property type="project" value="InterPro"/>
</dbReference>
<keyword evidence="3" id="KW-0507">mRNA processing</keyword>
<dbReference type="GO" id="GO:0030951">
    <property type="term" value="P:establishment or maintenance of microtubule cytoskeleton polarity"/>
    <property type="evidence" value="ECO:0007669"/>
    <property type="project" value="InterPro"/>
</dbReference>
<dbReference type="InterPro" id="IPR022783">
    <property type="entry name" value="GCFC_dom"/>
</dbReference>
<organism evidence="11">
    <name type="scientific">Grosmannia clavigera (strain kw1407 / UAMH 11150)</name>
    <name type="common">Blue stain fungus</name>
    <name type="synonym">Graphiocladiella clavigera</name>
    <dbReference type="NCBI Taxonomy" id="655863"/>
    <lineage>
        <taxon>Eukaryota</taxon>
        <taxon>Fungi</taxon>
        <taxon>Dikarya</taxon>
        <taxon>Ascomycota</taxon>
        <taxon>Pezizomycotina</taxon>
        <taxon>Sordariomycetes</taxon>
        <taxon>Sordariomycetidae</taxon>
        <taxon>Ophiostomatales</taxon>
        <taxon>Ophiostomataceae</taxon>
        <taxon>Leptographium</taxon>
    </lineage>
</organism>
<evidence type="ECO:0000256" key="3">
    <source>
        <dbReference type="ARBA" id="ARBA00022664"/>
    </source>
</evidence>
<feature type="region of interest" description="Disordered" evidence="8">
    <location>
        <begin position="1156"/>
        <end position="1188"/>
    </location>
</feature>
<feature type="region of interest" description="Disordered" evidence="8">
    <location>
        <begin position="1814"/>
        <end position="1850"/>
    </location>
</feature>
<dbReference type="GO" id="GO:0003676">
    <property type="term" value="F:nucleic acid binding"/>
    <property type="evidence" value="ECO:0007669"/>
    <property type="project" value="InterPro"/>
</dbReference>
<dbReference type="InterPro" id="IPR045110">
    <property type="entry name" value="XMAP215"/>
</dbReference>
<dbReference type="GO" id="GO:0006397">
    <property type="term" value="P:mRNA processing"/>
    <property type="evidence" value="ECO:0007669"/>
    <property type="project" value="UniProtKB-KW"/>
</dbReference>
<feature type="compositionally biased region" description="Polar residues" evidence="8">
    <location>
        <begin position="1026"/>
        <end position="1035"/>
    </location>
</feature>
<sequence>MAEQEEDFSSLPLPDRFGHKARSSKSYLQLVATEAWKVRKQVYEDATKQFERTPDERDPAFRPFLQDPGLWKGAVADSNVAAQQEGVAALCAFLKFGGREACLRTRGVTIGPIVEKCLPSTRAAIKTSAIEALLLYIELDVADPVVEDMLPSLSAKQPKVIAATLTALTTIYHSYGCKVVDPKPSLKALPKVFGHADKNVRAEATKLAVEFYRWLREAMKPMFWGDLKPTQQAELEAQFEEIKKANEAPKQDRLLRSQQVAQAKAVASGVPEDAGDAGIDDEPAEVDAFDLAEPQDVLRNVPGDFHEKLASSKWKERKEAAEALYAVLNVPRIKDGDFHEINRGLAKCMKDANIAVVTQAAQCIEVLAKGLRKPYGKYRTIVMQPILERLKEKKQSVADALGAALDQVFLATDLTECLEDITTFLSHKNPQVKEGTMRFLIRCLCATRNVPSKQEITTIVDSAKKLLSESSEGLRSGGAQMLGTIMKIIGERAMNPHIEGLDEIRKTKVKEYFDTAEVKAKEKPKAPPPAPAAGRAPGGGPPKKVVGGGGKKGPSPLKKPVSNSASVAIPKEEPLALQATSRPAGGGSKLGVPKASVKAPQKRALAGPGVLSPRHAAPPPVQDDYDDDPVATTPALQPRIGLGRGGLASRSLAKPSTNTAATVPAPPLSPTPMSGLTALEREELEELRTSNDRLLRQVDDARHERSKLMSEVQELKNQNAGLIEDHTRDVLSIKAKETQLVRARSDAEAAEQTNERLRRELDRLKRALGKAEAAMLNGSGGSSSGMVSPDLTHDDAGIFRDGMYPNNAGRQRMSFASTLSEEKENGETASYARSKMSPDLRYAATGSGTESGRGSPARSYRREFGIDDVSSASGGGYGTGTGYGASSSGNGTSSTTYNGNIGGSGGAGVGGQESWKRAAEVTNQLKARIEQMKARSFEATKMSKAAAADYSNSDSDSDGEDDAYPRPATGPATDEFASYHPRKRRRIGRDAKESAALGIFGSESEDEFRPDRRWKRKPLRKEGVSFVSSGTQEQGSDGAEDDKIEDEDVAECGLYQEYQEKETTREEVQETGSDDDEARYDNHFGGVSFGSHEVHNLGFTSASSNHAPVMPPRAVPIPEELASVTGVNVRNPLGHGFVPSSALDPVLMESVAQSQNVGKPNISAKPSAFSARGLGRSRGGGGGQARFNPKSFGARMMAKMGYVEGSGLGKDEQGRNIIIEANLRPQGAGLGAVKEKSEKERQEEKRQARLRGEAVVQSDDDEKPAKAAARKKRAMGLSGSGRTTSSDTGTPRRQKPKYMTMEEAKRAAPGLDIPDTFTPILDLTGPGRRLLTSSSGLMTPTAGAMYDEAAAEDTAERTKSRKLARRAQADFMAILEEWQSLQNRKAYAELQAQQVRQELSELTDNLYGHKTMAEAFARLSIVDEVAPWKERWDRTIAQLTAAAAAMPIRPSDEMRDALAHISIAAIHPLLKQVAESWEPLQDTGKTLAVGLASVQSLVSRKTQDELPPQHYRSRAIASPYETMMYKIWLPPVSRAVRRWDVQETDSLLELYLTWEPQLPGFVRAQLLEQDIVRKLEEAVVKWEPKRRRYQTQNQSLPHLWLFPWLPYLPSRQLDPKSADGLVTEVKRKFRQLVHVWEFYRGVIPGLREWRDMLRPTADNDQWRPLVMAHVLPSMASYVRAQFRVDPRDQAPYLEVITGEFQWLGLVAAELVGEVMVAEVFPMWHETLYQLLTTPGLASLDRIAQWLQWWADEAFPAPIRQLSSVAAEFERGMVMINEALDLGGNPDLVRLALTPPQKGPTLRVEGPAATTLRDNRHHASHRYRSQQEHHHRHHHRSIGRAGTSPTTAAVTSVSGAGDHEEMSIRHYVEDWCETNDLQFVPERKKVHAEGPLYRITARGDGKGGVLAYFKGLRLYVETKKGPVEVRVDREEDWVQLLSMA</sequence>
<dbReference type="HOGENOM" id="CLU_235027_0_0_1"/>
<dbReference type="GO" id="GO:0051315">
    <property type="term" value="P:attachment of mitotic spindle microtubules to kinetochore"/>
    <property type="evidence" value="ECO:0007669"/>
    <property type="project" value="UniProtKB-ARBA"/>
</dbReference>
<dbReference type="Pfam" id="PF21042">
    <property type="entry name" value="Stu2_CTS"/>
    <property type="match status" value="1"/>
</dbReference>
<keyword evidence="6" id="KW-0206">Cytoskeleton</keyword>
<feature type="compositionally biased region" description="Basic residues" evidence="8">
    <location>
        <begin position="1814"/>
        <end position="1837"/>
    </location>
</feature>
<dbReference type="GO" id="GO:0005681">
    <property type="term" value="C:spliceosomal complex"/>
    <property type="evidence" value="ECO:0007669"/>
    <property type="project" value="UniProtKB-KW"/>
</dbReference>
<reference evidence="10 11" key="1">
    <citation type="journal article" date="2011" name="Proc. Natl. Acad. Sci. U.S.A.">
        <title>Genome and transcriptome analyses of the mountain pine beetle-fungal symbiont Grosmannia clavigera, a lodgepole pine pathogen.</title>
        <authorList>
            <person name="DiGuistini S."/>
            <person name="Wang Y."/>
            <person name="Liao N.Y."/>
            <person name="Taylor G."/>
            <person name="Tanguay P."/>
            <person name="Feau N."/>
            <person name="Henrissat B."/>
            <person name="Chan S.K."/>
            <person name="Hesse-Orce U."/>
            <person name="Alamouti S.M."/>
            <person name="Tsui C.K.M."/>
            <person name="Docking R.T."/>
            <person name="Levasseur A."/>
            <person name="Haridas S."/>
            <person name="Robertson G."/>
            <person name="Birol I."/>
            <person name="Holt R.A."/>
            <person name="Marra M.A."/>
            <person name="Hamelin R.C."/>
            <person name="Hirst M."/>
            <person name="Jones S.J.M."/>
            <person name="Bohlmann J."/>
            <person name="Breuil C."/>
        </authorList>
    </citation>
    <scope>NUCLEOTIDE SEQUENCE [LARGE SCALE GENOMIC DNA]</scope>
    <source>
        <strain evidence="11">kw1407 / UAMH 11150</strain>
    </source>
</reference>
<dbReference type="eggNOG" id="KOG2184">
    <property type="taxonomic scope" value="Eukaryota"/>
</dbReference>
<dbReference type="Pfam" id="PF12457">
    <property type="entry name" value="TIP_N"/>
    <property type="match status" value="1"/>
</dbReference>
<evidence type="ECO:0000259" key="9">
    <source>
        <dbReference type="PROSITE" id="PS50174"/>
    </source>
</evidence>
<protein>
    <submittedName>
        <fullName evidence="10">Spindle pole body component</fullName>
    </submittedName>
</protein>
<evidence type="ECO:0000256" key="6">
    <source>
        <dbReference type="ARBA" id="ARBA00023212"/>
    </source>
</evidence>
<dbReference type="GO" id="GO:1990571">
    <property type="term" value="P:meiotic centromere clustering"/>
    <property type="evidence" value="ECO:0007669"/>
    <property type="project" value="UniProtKB-ARBA"/>
</dbReference>
<dbReference type="GO" id="GO:1990498">
    <property type="term" value="C:mitotic spindle microtubule"/>
    <property type="evidence" value="ECO:0007669"/>
    <property type="project" value="UniProtKB-ARBA"/>
</dbReference>
<feature type="region of interest" description="Disordered" evidence="8">
    <location>
        <begin position="946"/>
        <end position="990"/>
    </location>
</feature>
<dbReference type="GO" id="GO:0046785">
    <property type="term" value="P:microtubule polymerization"/>
    <property type="evidence" value="ECO:0007669"/>
    <property type="project" value="InterPro"/>
</dbReference>
<feature type="compositionally biased region" description="Low complexity" evidence="8">
    <location>
        <begin position="1276"/>
        <end position="1289"/>
    </location>
</feature>
<dbReference type="InterPro" id="IPR022159">
    <property type="entry name" value="STIP/TFIP11_N"/>
</dbReference>
<dbReference type="GO" id="GO:0099070">
    <property type="term" value="C:static microtubule bundle"/>
    <property type="evidence" value="ECO:0007669"/>
    <property type="project" value="UniProtKB-ARBA"/>
</dbReference>
<dbReference type="GO" id="GO:0005881">
    <property type="term" value="C:cytoplasmic microtubule"/>
    <property type="evidence" value="ECO:0007669"/>
    <property type="project" value="UniProtKB-ARBA"/>
</dbReference>
<feature type="domain" description="G-patch" evidence="9">
    <location>
        <begin position="1189"/>
        <end position="1235"/>
    </location>
</feature>
<proteinExistence type="predicted"/>
<dbReference type="InterPro" id="IPR016024">
    <property type="entry name" value="ARM-type_fold"/>
</dbReference>
<dbReference type="InParanoid" id="F0XV74"/>
<feature type="region of interest" description="Disordered" evidence="8">
    <location>
        <begin position="518"/>
        <end position="674"/>
    </location>
</feature>
<feature type="region of interest" description="Disordered" evidence="8">
    <location>
        <begin position="1059"/>
        <end position="1080"/>
    </location>
</feature>
<feature type="region of interest" description="Disordered" evidence="8">
    <location>
        <begin position="1019"/>
        <end position="1045"/>
    </location>
</feature>
<dbReference type="STRING" id="655863.F0XV74"/>
<feature type="compositionally biased region" description="Basic and acidic residues" evidence="8">
    <location>
        <begin position="1059"/>
        <end position="1068"/>
    </location>
</feature>
<dbReference type="SUPFAM" id="SSF48371">
    <property type="entry name" value="ARM repeat"/>
    <property type="match status" value="1"/>
</dbReference>
<evidence type="ECO:0000313" key="10">
    <source>
        <dbReference type="EMBL" id="EFW98916.1"/>
    </source>
</evidence>
<accession>F0XV74</accession>
<dbReference type="Gene3D" id="1.25.10.10">
    <property type="entry name" value="Leucine-rich Repeat Variant"/>
    <property type="match status" value="2"/>
</dbReference>
<dbReference type="Pfam" id="PF07842">
    <property type="entry name" value="GCFC"/>
    <property type="match status" value="1"/>
</dbReference>
<feature type="region of interest" description="Disordered" evidence="8">
    <location>
        <begin position="1"/>
        <end position="22"/>
    </location>
</feature>